<comment type="caution">
    <text evidence="7">The sequence shown here is derived from an EMBL/GenBank/DDBJ whole genome shotgun (WGS) entry which is preliminary data.</text>
</comment>
<dbReference type="Proteomes" id="UP000271590">
    <property type="component" value="Unassembled WGS sequence"/>
</dbReference>
<organism evidence="7 10">
    <name type="scientific">Variovorax beijingensis</name>
    <dbReference type="NCBI Taxonomy" id="2496117"/>
    <lineage>
        <taxon>Bacteria</taxon>
        <taxon>Pseudomonadati</taxon>
        <taxon>Pseudomonadota</taxon>
        <taxon>Betaproteobacteria</taxon>
        <taxon>Burkholderiales</taxon>
        <taxon>Comamonadaceae</taxon>
        <taxon>Variovorax</taxon>
    </lineage>
</organism>
<gene>
    <name evidence="7" type="ORF">EH244_19440</name>
    <name evidence="8" type="ORF">EJO66_20465</name>
</gene>
<evidence type="ECO:0000313" key="10">
    <source>
        <dbReference type="Proteomes" id="UP000271590"/>
    </source>
</evidence>
<dbReference type="GO" id="GO:0003677">
    <property type="term" value="F:DNA binding"/>
    <property type="evidence" value="ECO:0007669"/>
    <property type="project" value="UniProtKB-KW"/>
</dbReference>
<dbReference type="PROSITE" id="PS50931">
    <property type="entry name" value="HTH_LYSR"/>
    <property type="match status" value="1"/>
</dbReference>
<dbReference type="Proteomes" id="UP000271137">
    <property type="component" value="Unassembled WGS sequence"/>
</dbReference>
<keyword evidence="3" id="KW-0238">DNA-binding</keyword>
<evidence type="ECO:0000313" key="8">
    <source>
        <dbReference type="EMBL" id="RSZ32829.1"/>
    </source>
</evidence>
<dbReference type="InterPro" id="IPR005119">
    <property type="entry name" value="LysR_subst-bd"/>
</dbReference>
<dbReference type="PANTHER" id="PTHR30419:SF2">
    <property type="entry name" value="LYSR FAMILY TRANSCRIPTIONAL REGULATOR"/>
    <property type="match status" value="1"/>
</dbReference>
<evidence type="ECO:0000313" key="7">
    <source>
        <dbReference type="EMBL" id="RRH86784.1"/>
    </source>
</evidence>
<dbReference type="PANTHER" id="PTHR30419">
    <property type="entry name" value="HTH-TYPE TRANSCRIPTIONAL REGULATOR YBHD"/>
    <property type="match status" value="1"/>
</dbReference>
<accession>A0A3P3EK62</accession>
<evidence type="ECO:0000259" key="6">
    <source>
        <dbReference type="PROSITE" id="PS50931"/>
    </source>
</evidence>
<evidence type="ECO:0000256" key="1">
    <source>
        <dbReference type="ARBA" id="ARBA00009437"/>
    </source>
</evidence>
<sequence>MALHDAACGCAVLPLRAADAEGRPRAHSPAARTGGGSLKLVMKQFEFTTLKLFLAVADCGSLTTAADKCNIAIAALSKRISDLEAAAGTRFFERRARGMSLTPAGRALLQHAREIIHGVEQMQSDLLLYSRGIHGLLRIAATASAVAQFLPEEVRSFSDAHPGVAIDLSEGTSQKVVEAVLGERADLGIFLEPVSGHELVTFAYRRDRLCVVVPRGHPLAAQARVRFEETLSYDHIGTQTQSSLSQKLMAEGGVGYRVRIRVGSVDAACRMVHAGMGICIAPRLIVENYQGCFSIALVELHEPWAVRQMLVGARSKQGLSGAARAFLRRCIDAGEAELQRNVSGLAGSAFTAGAPEVSRTAKDLSHEAKHAGAPPSYDPALPIADPENA</sequence>
<evidence type="ECO:0000256" key="5">
    <source>
        <dbReference type="SAM" id="MobiDB-lite"/>
    </source>
</evidence>
<dbReference type="GO" id="GO:0003700">
    <property type="term" value="F:DNA-binding transcription factor activity"/>
    <property type="evidence" value="ECO:0007669"/>
    <property type="project" value="InterPro"/>
</dbReference>
<dbReference type="AlphaFoldDB" id="A0A3P3EK62"/>
<dbReference type="Pfam" id="PF00126">
    <property type="entry name" value="HTH_1"/>
    <property type="match status" value="1"/>
</dbReference>
<dbReference type="EMBL" id="RXFQ01000012">
    <property type="protein sequence ID" value="RSZ32829.1"/>
    <property type="molecule type" value="Genomic_DNA"/>
</dbReference>
<evidence type="ECO:0000256" key="3">
    <source>
        <dbReference type="ARBA" id="ARBA00023125"/>
    </source>
</evidence>
<dbReference type="Pfam" id="PF03466">
    <property type="entry name" value="LysR_substrate"/>
    <property type="match status" value="1"/>
</dbReference>
<reference evidence="7 10" key="1">
    <citation type="submission" date="2018-11" db="EMBL/GenBank/DDBJ databases">
        <title>The genome of Variovorax sp T529.</title>
        <authorList>
            <person name="Gao J."/>
        </authorList>
    </citation>
    <scope>NUCLEOTIDE SEQUENCE [LARGE SCALE GENOMIC DNA]</scope>
    <source>
        <strain evidence="7 10">T529</strain>
    </source>
</reference>
<dbReference type="InterPro" id="IPR050950">
    <property type="entry name" value="HTH-type_LysR_regulators"/>
</dbReference>
<evidence type="ECO:0000256" key="4">
    <source>
        <dbReference type="ARBA" id="ARBA00023163"/>
    </source>
</evidence>
<keyword evidence="4" id="KW-0804">Transcription</keyword>
<feature type="compositionally biased region" description="Basic and acidic residues" evidence="5">
    <location>
        <begin position="359"/>
        <end position="370"/>
    </location>
</feature>
<feature type="region of interest" description="Disordered" evidence="5">
    <location>
        <begin position="358"/>
        <end position="389"/>
    </location>
</feature>
<feature type="domain" description="HTH lysR-type" evidence="6">
    <location>
        <begin position="45"/>
        <end position="102"/>
    </location>
</feature>
<proteinExistence type="inferred from homology"/>
<keyword evidence="2" id="KW-0805">Transcription regulation</keyword>
<reference evidence="8 9" key="2">
    <citation type="submission" date="2018-12" db="EMBL/GenBank/DDBJ databases">
        <title>The genome sequences of strain 502.</title>
        <authorList>
            <person name="Gao J."/>
            <person name="Sun J."/>
        </authorList>
    </citation>
    <scope>NUCLEOTIDE SEQUENCE [LARGE SCALE GENOMIC DNA]</scope>
    <source>
        <strain evidence="8 9">502</strain>
    </source>
</reference>
<dbReference type="SUPFAM" id="SSF46785">
    <property type="entry name" value="Winged helix' DNA-binding domain"/>
    <property type="match status" value="1"/>
</dbReference>
<dbReference type="SUPFAM" id="SSF53850">
    <property type="entry name" value="Periplasmic binding protein-like II"/>
    <property type="match status" value="1"/>
</dbReference>
<dbReference type="FunFam" id="1.10.10.10:FF:000001">
    <property type="entry name" value="LysR family transcriptional regulator"/>
    <property type="match status" value="1"/>
</dbReference>
<evidence type="ECO:0000256" key="2">
    <source>
        <dbReference type="ARBA" id="ARBA00023015"/>
    </source>
</evidence>
<comment type="similarity">
    <text evidence="1">Belongs to the LysR transcriptional regulatory family.</text>
</comment>
<dbReference type="GO" id="GO:0005829">
    <property type="term" value="C:cytosol"/>
    <property type="evidence" value="ECO:0007669"/>
    <property type="project" value="TreeGrafter"/>
</dbReference>
<protein>
    <submittedName>
        <fullName evidence="7">LysR family transcriptional regulator</fullName>
    </submittedName>
</protein>
<dbReference type="EMBL" id="RQXU01000011">
    <property type="protein sequence ID" value="RRH86784.1"/>
    <property type="molecule type" value="Genomic_DNA"/>
</dbReference>
<dbReference type="Gene3D" id="1.10.10.10">
    <property type="entry name" value="Winged helix-like DNA-binding domain superfamily/Winged helix DNA-binding domain"/>
    <property type="match status" value="1"/>
</dbReference>
<evidence type="ECO:0000313" key="9">
    <source>
        <dbReference type="Proteomes" id="UP000271137"/>
    </source>
</evidence>
<name>A0A3P3EK62_9BURK</name>
<dbReference type="Gene3D" id="3.40.190.290">
    <property type="match status" value="1"/>
</dbReference>
<dbReference type="InterPro" id="IPR000847">
    <property type="entry name" value="LysR_HTH_N"/>
</dbReference>
<dbReference type="InterPro" id="IPR036390">
    <property type="entry name" value="WH_DNA-bd_sf"/>
</dbReference>
<keyword evidence="9" id="KW-1185">Reference proteome</keyword>
<dbReference type="InterPro" id="IPR036388">
    <property type="entry name" value="WH-like_DNA-bd_sf"/>
</dbReference>